<dbReference type="InterPro" id="IPR025092">
    <property type="entry name" value="Glyco_hydro_66"/>
</dbReference>
<keyword evidence="1" id="KW-0732">Signal</keyword>
<name>G8QUL9_SPHPG</name>
<evidence type="ECO:0000313" key="2">
    <source>
        <dbReference type="EMBL" id="AEV30327.1"/>
    </source>
</evidence>
<dbReference type="RefSeq" id="WP_014271167.1">
    <property type="nucleotide sequence ID" value="NC_016633.1"/>
</dbReference>
<gene>
    <name evidence="2" type="ordered locus">SpiGrapes_2566</name>
</gene>
<dbReference type="eggNOG" id="COG5297">
    <property type="taxonomic scope" value="Bacteria"/>
</dbReference>
<proteinExistence type="predicted"/>
<organism evidence="2 3">
    <name type="scientific">Sphaerochaeta pleomorpha (strain ATCC BAA-1885 / DSM 22778 / Grapes)</name>
    <dbReference type="NCBI Taxonomy" id="158190"/>
    <lineage>
        <taxon>Bacteria</taxon>
        <taxon>Pseudomonadati</taxon>
        <taxon>Spirochaetota</taxon>
        <taxon>Spirochaetia</taxon>
        <taxon>Spirochaetales</taxon>
        <taxon>Sphaerochaetaceae</taxon>
        <taxon>Sphaerochaeta</taxon>
    </lineage>
</organism>
<dbReference type="STRING" id="158190.SpiGrapes_2566"/>
<keyword evidence="3" id="KW-1185">Reference proteome</keyword>
<dbReference type="Pfam" id="PF13199">
    <property type="entry name" value="Glyco_hydro_66"/>
    <property type="match status" value="1"/>
</dbReference>
<dbReference type="Proteomes" id="UP000005632">
    <property type="component" value="Chromosome"/>
</dbReference>
<evidence type="ECO:0000313" key="3">
    <source>
        <dbReference type="Proteomes" id="UP000005632"/>
    </source>
</evidence>
<dbReference type="InterPro" id="IPR017853">
    <property type="entry name" value="GH"/>
</dbReference>
<dbReference type="InterPro" id="IPR013780">
    <property type="entry name" value="Glyco_hydro_b"/>
</dbReference>
<dbReference type="EMBL" id="CP003155">
    <property type="protein sequence ID" value="AEV30327.1"/>
    <property type="molecule type" value="Genomic_DNA"/>
</dbReference>
<dbReference type="Gene3D" id="2.60.40.1180">
    <property type="entry name" value="Golgi alpha-mannosidase II"/>
    <property type="match status" value="1"/>
</dbReference>
<sequence>MDNSLEIRFWPLVPCLQEGADRIPLAIEMPVGEDSFSAFSFTLQIENLGRVIDCLEGEPIRSLSQTTGFLRFEQEITLTKPLKTGSGYGLYLTITFPDGSNTEAKSAIDVEPNQVRYGFLTGFKTEDSVSRNSALDFLLQQHCTHVQFYDWSYRPHQYEIEPIQFDQGKKYRDLMGKSVDLSVVKQSVEGLQHHGMKALAYGAVYAASKEYLQDHPEQGLYAFGGKPIDLIDKFFIMNIAEGNQWRKRILDQYCYATDTLGFDGIHMDTYGYPKIAFDNEQKPVYLDREFVSLINAWAKHGNENIFNNVGGWPADLTAKANQKAVYIEVWDPHTQYRHLRQLIQNHRGFGKPVVLAAYSRSFKESGTLDRKKALASTCLLMASTYAQGATPLLFGENGGILTQPYYVDYTPLRQEERNLLTSYTDFSIQYCQLLFGNDLVDVTESFAFGENREFEFSIPPQENTDLSEIGISFEGLPDTLWPIVHMDKKLIVINLINLIGQKDSLWNLEKEPLDKEAGITIQIPPYSPSMHFFMASPQIDNGRAHKLLGRQAEGLRGMAWEITIDALPVWTLVWAEL</sequence>
<dbReference type="HOGENOM" id="CLU_013685_1_1_12"/>
<dbReference type="AlphaFoldDB" id="G8QUL9"/>
<dbReference type="Gene3D" id="3.20.20.80">
    <property type="entry name" value="Glycosidases"/>
    <property type="match status" value="1"/>
</dbReference>
<dbReference type="CDD" id="cd14745">
    <property type="entry name" value="GH66"/>
    <property type="match status" value="1"/>
</dbReference>
<evidence type="ECO:0000256" key="1">
    <source>
        <dbReference type="ARBA" id="ARBA00022729"/>
    </source>
</evidence>
<accession>G8QUL9</accession>
<dbReference type="KEGG" id="sgp:SpiGrapes_2566"/>
<protein>
    <recommendedName>
        <fullName evidence="4">Dextranase</fullName>
    </recommendedName>
</protein>
<reference evidence="2 3" key="1">
    <citation type="submission" date="2011-11" db="EMBL/GenBank/DDBJ databases">
        <title>Complete sequence of Spirochaeta sp. grapes.</title>
        <authorList>
            <consortium name="US DOE Joint Genome Institute"/>
            <person name="Lucas S."/>
            <person name="Han J."/>
            <person name="Lapidus A."/>
            <person name="Cheng J.-F."/>
            <person name="Goodwin L."/>
            <person name="Pitluck S."/>
            <person name="Peters L."/>
            <person name="Ovchinnikova G."/>
            <person name="Munk A.C."/>
            <person name="Detter J.C."/>
            <person name="Han C."/>
            <person name="Tapia R."/>
            <person name="Land M."/>
            <person name="Hauser L."/>
            <person name="Kyrpides N."/>
            <person name="Ivanova N."/>
            <person name="Pagani I."/>
            <person name="Ritalahtilisa K."/>
            <person name="Loeffler F."/>
            <person name="Woyke T."/>
        </authorList>
    </citation>
    <scope>NUCLEOTIDE SEQUENCE [LARGE SCALE GENOMIC DNA]</scope>
    <source>
        <strain evidence="3">ATCC BAA-1885 / DSM 22778 / Grapes</strain>
    </source>
</reference>
<evidence type="ECO:0008006" key="4">
    <source>
        <dbReference type="Google" id="ProtNLM"/>
    </source>
</evidence>
<dbReference type="SUPFAM" id="SSF51445">
    <property type="entry name" value="(Trans)glycosidases"/>
    <property type="match status" value="1"/>
</dbReference>
<dbReference type="OrthoDB" id="9778932at2"/>